<sequence length="269" mass="28722">MGPGHLSASTFTVAGFSHLTPPDFPVARGAKQHYRSVNAINLAAASFDEWVCVENHRPSDTPADSWLPAIQLITPETLTRRVDHTHEALLTQRHEGKAGHGHDVPAVDGPVSRRVALSATQLGIVARLVVPVVAARALGHDVDFPRLADLWFRDVLPAPVPVSVAWQPGPAKIAGSAVEEITHAFVAAGLSKIIAWDNLASAVSTSVIMVTRCRPDLRRAAIDAATDMLVLVDPRPGITTGPGFRRRSCCLYYQASGSRIACCGDCVLV</sequence>
<evidence type="ECO:0000313" key="1">
    <source>
        <dbReference type="EMBL" id="EFS92998.1"/>
    </source>
</evidence>
<evidence type="ECO:0008006" key="3">
    <source>
        <dbReference type="Google" id="ProtNLM"/>
    </source>
</evidence>
<evidence type="ECO:0000313" key="2">
    <source>
        <dbReference type="Proteomes" id="UP000003179"/>
    </source>
</evidence>
<protein>
    <recommendedName>
        <fullName evidence="3">Ferric siderophore reductase C-terminal domain-containing protein</fullName>
    </recommendedName>
</protein>
<comment type="caution">
    <text evidence="1">The sequence shown here is derived from an EMBL/GenBank/DDBJ whole genome shotgun (WGS) entry which is preliminary data.</text>
</comment>
<gene>
    <name evidence="1" type="ORF">HMPREF9607_00849</name>
</gene>
<organism evidence="1 2">
    <name type="scientific">Cutibacterium modestum HL044PA1</name>
    <dbReference type="NCBI Taxonomy" id="765109"/>
    <lineage>
        <taxon>Bacteria</taxon>
        <taxon>Bacillati</taxon>
        <taxon>Actinomycetota</taxon>
        <taxon>Actinomycetes</taxon>
        <taxon>Propionibacteriales</taxon>
        <taxon>Propionibacteriaceae</taxon>
        <taxon>Cutibacterium</taxon>
        <taxon>Cutibacterium modestum</taxon>
    </lineage>
</organism>
<name>A0ABN0C6T0_9ACTN</name>
<proteinExistence type="predicted"/>
<keyword evidence="2" id="KW-1185">Reference proteome</keyword>
<accession>A0ABN0C6T0</accession>
<dbReference type="Proteomes" id="UP000003179">
    <property type="component" value="Unassembled WGS sequence"/>
</dbReference>
<dbReference type="EMBL" id="ADZU01000015">
    <property type="protein sequence ID" value="EFS92998.1"/>
    <property type="molecule type" value="Genomic_DNA"/>
</dbReference>
<reference evidence="1" key="1">
    <citation type="submission" date="2010-08" db="EMBL/GenBank/DDBJ databases">
        <authorList>
            <person name="Weinstock G."/>
            <person name="Sodergren E."/>
            <person name="Clifton S."/>
            <person name="Fulton L."/>
            <person name="Fulton B."/>
            <person name="Courtney L."/>
            <person name="Fronick C."/>
            <person name="Harrison M."/>
            <person name="Strong C."/>
            <person name="Farmer C."/>
            <person name="Delahaunty K."/>
            <person name="Markovic C."/>
            <person name="Hall O."/>
            <person name="Minx P."/>
            <person name="Tomlinson C."/>
            <person name="Mitreva M."/>
            <person name="Hou S."/>
            <person name="Chen J."/>
            <person name="Wollam A."/>
            <person name="Pepin K.H."/>
            <person name="Johnson M."/>
            <person name="Bhonagiri V."/>
            <person name="Zhang X."/>
            <person name="Suruliraj S."/>
            <person name="Warren W."/>
            <person name="Chinwalla A."/>
            <person name="Mardis E.R."/>
            <person name="Wilson R.K."/>
        </authorList>
    </citation>
    <scope>NUCLEOTIDE SEQUENCE [LARGE SCALE GENOMIC DNA]</scope>
    <source>
        <strain evidence="1">HL044PA1</strain>
    </source>
</reference>